<protein>
    <submittedName>
        <fullName evidence="1">Uncharacterized protein</fullName>
    </submittedName>
</protein>
<keyword evidence="2" id="KW-1185">Reference proteome</keyword>
<comment type="caution">
    <text evidence="1">The sequence shown here is derived from an EMBL/GenBank/DDBJ whole genome shotgun (WGS) entry which is preliminary data.</text>
</comment>
<dbReference type="EMBL" id="BAABGA010000072">
    <property type="protein sequence ID" value="GAA4464844.1"/>
    <property type="molecule type" value="Genomic_DNA"/>
</dbReference>
<evidence type="ECO:0000313" key="2">
    <source>
        <dbReference type="Proteomes" id="UP001500840"/>
    </source>
</evidence>
<name>A0ABP8NCF2_9BACT</name>
<dbReference type="Proteomes" id="UP001500840">
    <property type="component" value="Unassembled WGS sequence"/>
</dbReference>
<sequence>MPPARNRNIGRTPFGFMRVGFGLIERIEVGSYGFKTGKFFASSSSDNEMRSMEAQEVHA</sequence>
<proteinExistence type="predicted"/>
<reference evidence="2" key="1">
    <citation type="journal article" date="2019" name="Int. J. Syst. Evol. Microbiol.">
        <title>The Global Catalogue of Microorganisms (GCM) 10K type strain sequencing project: providing services to taxonomists for standard genome sequencing and annotation.</title>
        <authorList>
            <consortium name="The Broad Institute Genomics Platform"/>
            <consortium name="The Broad Institute Genome Sequencing Center for Infectious Disease"/>
            <person name="Wu L."/>
            <person name="Ma J."/>
        </authorList>
    </citation>
    <scope>NUCLEOTIDE SEQUENCE [LARGE SCALE GENOMIC DNA]</scope>
    <source>
        <strain evidence="2">JCM 17759</strain>
    </source>
</reference>
<gene>
    <name evidence="1" type="ORF">GCM10023156_51770</name>
</gene>
<organism evidence="1 2">
    <name type="scientific">Novipirellula rosea</name>
    <dbReference type="NCBI Taxonomy" id="1031540"/>
    <lineage>
        <taxon>Bacteria</taxon>
        <taxon>Pseudomonadati</taxon>
        <taxon>Planctomycetota</taxon>
        <taxon>Planctomycetia</taxon>
        <taxon>Pirellulales</taxon>
        <taxon>Pirellulaceae</taxon>
        <taxon>Novipirellula</taxon>
    </lineage>
</organism>
<evidence type="ECO:0000313" key="1">
    <source>
        <dbReference type="EMBL" id="GAA4464844.1"/>
    </source>
</evidence>
<accession>A0ABP8NCF2</accession>